<dbReference type="Proteomes" id="UP000006659">
    <property type="component" value="Chromosome"/>
</dbReference>
<dbReference type="KEGG" id="cva:CVAR_1080"/>
<name>G0HDW6_CORVD</name>
<sequence length="91" mass="9416">MAPQRGDGGSRNHVQRLCIPLCGGGTSLPEIGGGWPDSVCSLAGPSESVLCTIHIPQFLGATMLAFLETIVNTVAGGIHILVDALTDLINY</sequence>
<gene>
    <name evidence="1" type="ordered locus">CVAR_1080</name>
</gene>
<accession>G0HDW6</accession>
<protein>
    <submittedName>
        <fullName evidence="1">Uncharacterized protein</fullName>
    </submittedName>
</protein>
<evidence type="ECO:0000313" key="2">
    <source>
        <dbReference type="Proteomes" id="UP000006659"/>
    </source>
</evidence>
<evidence type="ECO:0000313" key="1">
    <source>
        <dbReference type="EMBL" id="AEK36434.1"/>
    </source>
</evidence>
<dbReference type="EMBL" id="CP002917">
    <property type="protein sequence ID" value="AEK36434.1"/>
    <property type="molecule type" value="Genomic_DNA"/>
</dbReference>
<dbReference type="HOGENOM" id="CLU_2421954_0_0_11"/>
<reference evidence="1 2" key="1">
    <citation type="journal article" date="2011" name="BMC Genomics">
        <title>Complete genome sequence of Corynebacterium variabile DSM 44702 isolated from the surface of smear-ripened cheeses and insights into cheese ripening and flavor generation.</title>
        <authorList>
            <person name="Schroeder J."/>
            <person name="Maus I."/>
            <person name="Trost E."/>
            <person name="Tauch A."/>
        </authorList>
    </citation>
    <scope>NUCLEOTIDE SEQUENCE [LARGE SCALE GENOMIC DNA]</scope>
    <source>
        <strain evidence="2">DSM 44702 / JCM 12073 / NCIMB 30131</strain>
    </source>
</reference>
<dbReference type="AlphaFoldDB" id="G0HDW6"/>
<proteinExistence type="predicted"/>
<organism evidence="1 2">
    <name type="scientific">Corynebacterium variabile (strain DSM 44702 / CIP 107183 / JCM 12073 / NCIMB 30131)</name>
    <name type="common">Corynebacterium mooreparkense</name>
    <dbReference type="NCBI Taxonomy" id="858619"/>
    <lineage>
        <taxon>Bacteria</taxon>
        <taxon>Bacillati</taxon>
        <taxon>Actinomycetota</taxon>
        <taxon>Actinomycetes</taxon>
        <taxon>Mycobacteriales</taxon>
        <taxon>Corynebacteriaceae</taxon>
        <taxon>Corynebacterium</taxon>
    </lineage>
</organism>